<dbReference type="GO" id="GO:0004806">
    <property type="term" value="F:triacylglycerol lipase activity"/>
    <property type="evidence" value="ECO:0007669"/>
    <property type="project" value="TreeGrafter"/>
</dbReference>
<feature type="compositionally biased region" description="Low complexity" evidence="6">
    <location>
        <begin position="21"/>
        <end position="33"/>
    </location>
</feature>
<keyword evidence="4 5" id="KW-0442">Lipid degradation</keyword>
<dbReference type="Proteomes" id="UP001231189">
    <property type="component" value="Unassembled WGS sequence"/>
</dbReference>
<feature type="domain" description="PNPLA" evidence="7">
    <location>
        <begin position="149"/>
        <end position="314"/>
    </location>
</feature>
<comment type="function">
    <text evidence="3">Possesses non-specific lipolytic acyl hydrolase (LAH) activity. Hydrolyzes phospholipids as well as galactolipids. May play a role in disease resistance.</text>
</comment>
<evidence type="ECO:0000256" key="2">
    <source>
        <dbReference type="ARBA" id="ARBA00023098"/>
    </source>
</evidence>
<dbReference type="PROSITE" id="PS51635">
    <property type="entry name" value="PNPLA"/>
    <property type="match status" value="1"/>
</dbReference>
<dbReference type="InterPro" id="IPR016035">
    <property type="entry name" value="Acyl_Trfase/lysoPLipase"/>
</dbReference>
<dbReference type="Gene3D" id="3.40.1090.10">
    <property type="entry name" value="Cytosolic phospholipase A2 catalytic domain"/>
    <property type="match status" value="1"/>
</dbReference>
<feature type="active site" description="Proton acceptor" evidence="4">
    <location>
        <position position="300"/>
    </location>
</feature>
<feature type="region of interest" description="Disordered" evidence="6">
    <location>
        <begin position="69"/>
        <end position="88"/>
    </location>
</feature>
<keyword evidence="4 5" id="KW-0378">Hydrolase</keyword>
<keyword evidence="9" id="KW-1185">Reference proteome</keyword>
<evidence type="ECO:0000256" key="5">
    <source>
        <dbReference type="RuleBase" id="RU361262"/>
    </source>
</evidence>
<feature type="short sequence motif" description="DGA/G" evidence="4">
    <location>
        <begin position="300"/>
        <end position="302"/>
    </location>
</feature>
<feature type="active site" description="Nucleophile" evidence="4">
    <location>
        <position position="184"/>
    </location>
</feature>
<evidence type="ECO:0000313" key="9">
    <source>
        <dbReference type="Proteomes" id="UP001231189"/>
    </source>
</evidence>
<evidence type="ECO:0000313" key="8">
    <source>
        <dbReference type="EMBL" id="KAK1648865.1"/>
    </source>
</evidence>
<comment type="domain">
    <text evidence="5">The nitrogen atoms of the two glycine residues in the GGXR motif define the oxyanion hole, and stabilize the oxyanion that forms during the nucleophilic attack by the catalytic serine during substrate cleavage.</text>
</comment>
<feature type="region of interest" description="Disordered" evidence="6">
    <location>
        <begin position="21"/>
        <end position="55"/>
    </location>
</feature>
<comment type="similarity">
    <text evidence="5">Belongs to the patatin family.</text>
</comment>
<gene>
    <name evidence="8" type="ORF">QYE76_066670</name>
</gene>
<dbReference type="InterPro" id="IPR002641">
    <property type="entry name" value="PNPLA_dom"/>
</dbReference>
<proteinExistence type="inferred from homology"/>
<dbReference type="PANTHER" id="PTHR12406">
    <property type="entry name" value="CALCIUM-INDEPENDENT PHOSPHOLIPASE A2 IPLA2 -RELATED"/>
    <property type="match status" value="1"/>
</dbReference>
<dbReference type="GO" id="GO:0016020">
    <property type="term" value="C:membrane"/>
    <property type="evidence" value="ECO:0007669"/>
    <property type="project" value="TreeGrafter"/>
</dbReference>
<dbReference type="CDD" id="cd07224">
    <property type="entry name" value="Pat_like"/>
    <property type="match status" value="1"/>
</dbReference>
<sequence>MLRARARGLLVGRRRDLMASLLSSSSSSSASGPTPKPSPPSTSPSLPSASASASARASRFRLLLARAAARRDPEPSPPPPAPEDKKSFAVRTGELFLGMTAMFVRAGRGTAPVEEVEDREGVIWEQRPEDVEAERQRQRRELATASPGFSFSAAGLLFPYHIGAAQYLLEKGYITERTPLAGSSAGAIICAVIASGNTMQEALQVTKILAENCRSKGTAFRLEAVLKNVLEKFLPDDLHIRCNGRIRVAITQLSWRPTGLLVDQFDSKEDVINAVITSSFIPGYLAPRPATFFRNRLCIDGGLTLFMPPTSASETVRICAFPASRLGLQGIGISPDCNPENRATPRQLFNWALEPAEDEVLDKLYELGYQDAAVWAEQNPAESVMKNELPLATD</sequence>
<evidence type="ECO:0000256" key="6">
    <source>
        <dbReference type="SAM" id="MobiDB-lite"/>
    </source>
</evidence>
<dbReference type="EC" id="3.1.1.-" evidence="5"/>
<dbReference type="SUPFAM" id="SSF52151">
    <property type="entry name" value="FabD/lysophospholipase-like"/>
    <property type="match status" value="1"/>
</dbReference>
<keyword evidence="2 4" id="KW-0443">Lipid metabolism</keyword>
<dbReference type="EMBL" id="JAUUTY010000004">
    <property type="protein sequence ID" value="KAK1648865.1"/>
    <property type="molecule type" value="Genomic_DNA"/>
</dbReference>
<keyword evidence="1" id="KW-0611">Plant defense</keyword>
<comment type="caution">
    <text evidence="8">The sequence shown here is derived from an EMBL/GenBank/DDBJ whole genome shotgun (WGS) entry which is preliminary data.</text>
</comment>
<evidence type="ECO:0000256" key="1">
    <source>
        <dbReference type="ARBA" id="ARBA00022821"/>
    </source>
</evidence>
<feature type="compositionally biased region" description="Low complexity" evidence="6">
    <location>
        <begin position="43"/>
        <end position="55"/>
    </location>
</feature>
<reference evidence="8" key="1">
    <citation type="submission" date="2023-07" db="EMBL/GenBank/DDBJ databases">
        <title>A chromosome-level genome assembly of Lolium multiflorum.</title>
        <authorList>
            <person name="Chen Y."/>
            <person name="Copetti D."/>
            <person name="Kolliker R."/>
            <person name="Studer B."/>
        </authorList>
    </citation>
    <scope>NUCLEOTIDE SEQUENCE</scope>
    <source>
        <strain evidence="8">02402/16</strain>
        <tissue evidence="8">Leaf</tissue>
    </source>
</reference>
<comment type="function">
    <text evidence="5">Lipolytic acyl hydrolase (LAH).</text>
</comment>
<name>A0AAD8SBF6_LOLMU</name>
<dbReference type="GO" id="GO:0019433">
    <property type="term" value="P:triglyceride catabolic process"/>
    <property type="evidence" value="ECO:0007669"/>
    <property type="project" value="TreeGrafter"/>
</dbReference>
<dbReference type="GO" id="GO:0005737">
    <property type="term" value="C:cytoplasm"/>
    <property type="evidence" value="ECO:0007669"/>
    <property type="project" value="TreeGrafter"/>
</dbReference>
<evidence type="ECO:0000256" key="3">
    <source>
        <dbReference type="ARBA" id="ARBA00025642"/>
    </source>
</evidence>
<evidence type="ECO:0000256" key="4">
    <source>
        <dbReference type="PROSITE-ProRule" id="PRU01161"/>
    </source>
</evidence>
<dbReference type="GO" id="GO:0005811">
    <property type="term" value="C:lipid droplet"/>
    <property type="evidence" value="ECO:0007669"/>
    <property type="project" value="TreeGrafter"/>
</dbReference>
<accession>A0AAD8SBF6</accession>
<protein>
    <recommendedName>
        <fullName evidence="5">Patatin</fullName>
        <ecNumber evidence="5">3.1.1.-</ecNumber>
    </recommendedName>
</protein>
<dbReference type="GO" id="GO:0055088">
    <property type="term" value="P:lipid homeostasis"/>
    <property type="evidence" value="ECO:0007669"/>
    <property type="project" value="TreeGrafter"/>
</dbReference>
<dbReference type="Pfam" id="PF01734">
    <property type="entry name" value="Patatin"/>
    <property type="match status" value="1"/>
</dbReference>
<evidence type="ECO:0000259" key="7">
    <source>
        <dbReference type="PROSITE" id="PS51635"/>
    </source>
</evidence>
<dbReference type="PANTHER" id="PTHR12406:SF7">
    <property type="entry name" value="PATATIN-LIKE PHOSPHOLIPASE DOMAIN-CONTAINING PROTEIN 4"/>
    <property type="match status" value="1"/>
</dbReference>
<dbReference type="InterPro" id="IPR033562">
    <property type="entry name" value="PLPL"/>
</dbReference>
<feature type="short sequence motif" description="GXSXG" evidence="4">
    <location>
        <begin position="182"/>
        <end position="186"/>
    </location>
</feature>
<dbReference type="AlphaFoldDB" id="A0AAD8SBF6"/>
<comment type="caution">
    <text evidence="4">Lacks conserved residue(s) required for the propagation of feature annotation.</text>
</comment>
<dbReference type="GO" id="GO:0006952">
    <property type="term" value="P:defense response"/>
    <property type="evidence" value="ECO:0007669"/>
    <property type="project" value="UniProtKB-KW"/>
</dbReference>
<organism evidence="8 9">
    <name type="scientific">Lolium multiflorum</name>
    <name type="common">Italian ryegrass</name>
    <name type="synonym">Lolium perenne subsp. multiflorum</name>
    <dbReference type="NCBI Taxonomy" id="4521"/>
    <lineage>
        <taxon>Eukaryota</taxon>
        <taxon>Viridiplantae</taxon>
        <taxon>Streptophyta</taxon>
        <taxon>Embryophyta</taxon>
        <taxon>Tracheophyta</taxon>
        <taxon>Spermatophyta</taxon>
        <taxon>Magnoliopsida</taxon>
        <taxon>Liliopsida</taxon>
        <taxon>Poales</taxon>
        <taxon>Poaceae</taxon>
        <taxon>BOP clade</taxon>
        <taxon>Pooideae</taxon>
        <taxon>Poodae</taxon>
        <taxon>Poeae</taxon>
        <taxon>Poeae Chloroplast Group 2 (Poeae type)</taxon>
        <taxon>Loliodinae</taxon>
        <taxon>Loliinae</taxon>
        <taxon>Lolium</taxon>
    </lineage>
</organism>